<evidence type="ECO:0000256" key="1">
    <source>
        <dbReference type="SAM" id="MobiDB-lite"/>
    </source>
</evidence>
<dbReference type="GO" id="GO:0006797">
    <property type="term" value="P:polyphosphate metabolic process"/>
    <property type="evidence" value="ECO:0007669"/>
    <property type="project" value="InterPro"/>
</dbReference>
<name>D1NU45_9BIFI</name>
<dbReference type="InterPro" id="IPR027417">
    <property type="entry name" value="P-loop_NTPase"/>
</dbReference>
<gene>
    <name evidence="4" type="ORF">BGLCM_1201</name>
    <name evidence="3" type="ORF">BIFGAL_03366</name>
</gene>
<keyword evidence="3" id="KW-0808">Transferase</keyword>
<dbReference type="Gene3D" id="3.40.50.300">
    <property type="entry name" value="P-loop containing nucleotide triphosphate hydrolases"/>
    <property type="match status" value="1"/>
</dbReference>
<dbReference type="SUPFAM" id="SSF52540">
    <property type="entry name" value="P-loop containing nucleoside triphosphate hydrolases"/>
    <property type="match status" value="1"/>
</dbReference>
<dbReference type="OrthoDB" id="9775224at2"/>
<proteinExistence type="predicted"/>
<organism evidence="3 5">
    <name type="scientific">Bifidobacterium gallicum DSM 20093 = LMG 11596</name>
    <dbReference type="NCBI Taxonomy" id="561180"/>
    <lineage>
        <taxon>Bacteria</taxon>
        <taxon>Bacillati</taxon>
        <taxon>Actinomycetota</taxon>
        <taxon>Actinomycetes</taxon>
        <taxon>Bifidobacteriales</taxon>
        <taxon>Bifidobacteriaceae</taxon>
        <taxon>Bifidobacterium</taxon>
    </lineage>
</organism>
<reference evidence="4 6" key="2">
    <citation type="submission" date="2014-03" db="EMBL/GenBank/DDBJ databases">
        <title>Genomics of Bifidobacteria.</title>
        <authorList>
            <person name="Ventura M."/>
            <person name="Milani C."/>
            <person name="Lugli G.A."/>
        </authorList>
    </citation>
    <scope>NUCLEOTIDE SEQUENCE [LARGE SCALE GENOMIC DNA]</scope>
    <source>
        <strain evidence="4 6">LMG 11596</strain>
    </source>
</reference>
<dbReference type="AlphaFoldDB" id="D1NU45"/>
<dbReference type="GO" id="GO:0016301">
    <property type="term" value="F:kinase activity"/>
    <property type="evidence" value="ECO:0007669"/>
    <property type="project" value="UniProtKB-KW"/>
</dbReference>
<dbReference type="EMBL" id="ABXB03000002">
    <property type="protein sequence ID" value="EFA23249.1"/>
    <property type="molecule type" value="Genomic_DNA"/>
</dbReference>
<dbReference type="NCBIfam" id="TIGR03709">
    <property type="entry name" value="PPK2_rel_1"/>
    <property type="match status" value="1"/>
</dbReference>
<feature type="domain" description="Polyphosphate kinase-2-related" evidence="2">
    <location>
        <begin position="100"/>
        <end position="320"/>
    </location>
</feature>
<dbReference type="GO" id="GO:0016776">
    <property type="term" value="F:phosphotransferase activity, phosphate group as acceptor"/>
    <property type="evidence" value="ECO:0007669"/>
    <property type="project" value="InterPro"/>
</dbReference>
<evidence type="ECO:0000313" key="6">
    <source>
        <dbReference type="Proteomes" id="UP000029074"/>
    </source>
</evidence>
<evidence type="ECO:0000313" key="3">
    <source>
        <dbReference type="EMBL" id="EFA23249.1"/>
    </source>
</evidence>
<feature type="region of interest" description="Disordered" evidence="1">
    <location>
        <begin position="1"/>
        <end position="27"/>
    </location>
</feature>
<dbReference type="Proteomes" id="UP000029074">
    <property type="component" value="Unassembled WGS sequence"/>
</dbReference>
<sequence length="342" mass="39748">MAADTGKKQAKKASKTKKETAKRSDIGKKLKKIEKRIAKINTMDDVVERMTAAAKASEKLSSVFTQPPAQRLVFRKNETHLTDIDAGSTPGFHGTKEECQRFLDLSALEIERYQQLMYANGTRGDMRRVLIILQGMDASGKGGIVKHVFSQVNPMGIHYHGFGAPTAVEKDHNYLWRIRKELPNPGWIAIFDRSQYEDIVMPHVYGTLPEDEWMQRYDEVNEFEHNLVASGCAVLKFYLVSSKEAQKQHFLGRLDDPRKFWKFDPSDLEARDRWNDYMTAWQDVFERTSTTWAPWYLIPSDQRWYSRMVVSELLRNTMKNFNMTWPSLDVDRESIINQLNER</sequence>
<feature type="compositionally biased region" description="Basic and acidic residues" evidence="1">
    <location>
        <begin position="16"/>
        <end position="27"/>
    </location>
</feature>
<evidence type="ECO:0000313" key="4">
    <source>
        <dbReference type="EMBL" id="KFI58904.1"/>
    </source>
</evidence>
<dbReference type="EC" id="2.7.4.-" evidence="3"/>
<dbReference type="eggNOG" id="COG2326">
    <property type="taxonomic scope" value="Bacteria"/>
</dbReference>
<evidence type="ECO:0000259" key="2">
    <source>
        <dbReference type="Pfam" id="PF03976"/>
    </source>
</evidence>
<dbReference type="RefSeq" id="WP_006294811.1">
    <property type="nucleotide sequence ID" value="NZ_ABXB03000002.1"/>
</dbReference>
<dbReference type="PANTHER" id="PTHR34383:SF3">
    <property type="entry name" value="POLYPHOSPHATE:AMP PHOSPHOTRANSFERASE"/>
    <property type="match status" value="1"/>
</dbReference>
<accession>D1NU45</accession>
<evidence type="ECO:0000313" key="5">
    <source>
        <dbReference type="Proteomes" id="UP000003656"/>
    </source>
</evidence>
<dbReference type="InterPro" id="IPR022488">
    <property type="entry name" value="PPK2-related"/>
</dbReference>
<keyword evidence="4" id="KW-0418">Kinase</keyword>
<dbReference type="EMBL" id="JGYW01000005">
    <property type="protein sequence ID" value="KFI58904.1"/>
    <property type="molecule type" value="Genomic_DNA"/>
</dbReference>
<dbReference type="STRING" id="561180.BIFGAL_03366"/>
<reference evidence="3 5" key="1">
    <citation type="submission" date="2009-11" db="EMBL/GenBank/DDBJ databases">
        <authorList>
            <person name="Weinstock G."/>
            <person name="Sodergren E."/>
            <person name="Clifton S."/>
            <person name="Fulton L."/>
            <person name="Fulton B."/>
            <person name="Courtney L."/>
            <person name="Fronick C."/>
            <person name="Harrison M."/>
            <person name="Strong C."/>
            <person name="Farmer C."/>
            <person name="Delahaunty K."/>
            <person name="Markovic C."/>
            <person name="Hall O."/>
            <person name="Minx P."/>
            <person name="Tomlinson C."/>
            <person name="Mitreva M."/>
            <person name="Nelson J."/>
            <person name="Hou S."/>
            <person name="Wollam A."/>
            <person name="Pepin K.H."/>
            <person name="Johnson M."/>
            <person name="Bhonagiri V."/>
            <person name="Nash W.E."/>
            <person name="Warren W."/>
            <person name="Chinwalla A."/>
            <person name="Mardis E.R."/>
            <person name="Wilson R.K."/>
        </authorList>
    </citation>
    <scope>NUCLEOTIDE SEQUENCE [LARGE SCALE GENOMIC DNA]</scope>
    <source>
        <strain evidence="3 5">DSM 20093</strain>
    </source>
</reference>
<dbReference type="PANTHER" id="PTHR34383">
    <property type="entry name" value="POLYPHOSPHATE:AMP PHOSPHOTRANSFERASE-RELATED"/>
    <property type="match status" value="1"/>
</dbReference>
<dbReference type="InterPro" id="IPR022300">
    <property type="entry name" value="PPK2-rel_1"/>
</dbReference>
<comment type="caution">
    <text evidence="3">The sequence shown here is derived from an EMBL/GenBank/DDBJ whole genome shotgun (WGS) entry which is preliminary data.</text>
</comment>
<dbReference type="Proteomes" id="UP000003656">
    <property type="component" value="Unassembled WGS sequence"/>
</dbReference>
<dbReference type="Pfam" id="PF03976">
    <property type="entry name" value="PPK2"/>
    <property type="match status" value="1"/>
</dbReference>
<protein>
    <submittedName>
        <fullName evidence="4">Polyphosphate kinase</fullName>
    </submittedName>
    <submittedName>
        <fullName evidence="3">Polyphosphate:nucleotide phosphotransferase, PPK2 family</fullName>
        <ecNumber evidence="3">2.7.4.-</ecNumber>
    </submittedName>
</protein>
<keyword evidence="6" id="KW-1185">Reference proteome</keyword>